<evidence type="ECO:0000313" key="2">
    <source>
        <dbReference type="EMBL" id="MBW0579252.1"/>
    </source>
</evidence>
<feature type="region of interest" description="Disordered" evidence="1">
    <location>
        <begin position="144"/>
        <end position="186"/>
    </location>
</feature>
<evidence type="ECO:0000256" key="1">
    <source>
        <dbReference type="SAM" id="MobiDB-lite"/>
    </source>
</evidence>
<dbReference type="EMBL" id="AVOT02104663">
    <property type="protein sequence ID" value="MBW0579252.1"/>
    <property type="molecule type" value="Genomic_DNA"/>
</dbReference>
<protein>
    <submittedName>
        <fullName evidence="2">Uncharacterized protein</fullName>
    </submittedName>
</protein>
<evidence type="ECO:0000313" key="3">
    <source>
        <dbReference type="Proteomes" id="UP000765509"/>
    </source>
</evidence>
<dbReference type="Proteomes" id="UP000765509">
    <property type="component" value="Unassembled WGS sequence"/>
</dbReference>
<feature type="compositionally biased region" description="Basic and acidic residues" evidence="1">
    <location>
        <begin position="174"/>
        <end position="185"/>
    </location>
</feature>
<feature type="compositionally biased region" description="Basic residues" evidence="1">
    <location>
        <begin position="151"/>
        <end position="162"/>
    </location>
</feature>
<accession>A0A9Q3KE64</accession>
<sequence>MDQEYQLINPKDNNVSPEERHKLRMPELPPVPKGNNRYILVSVQELVYGSKETGVGTSSKSFDRKNDFIYSGDEIHGPSKYGGPSEGLGTHVLQRTSPKDKSLVEKKPFCQRTRRRSWPKEKTTALWKLLKPPQEIIFLKKRQTRTSKPQRAIRRARKRKRERQNPSLTGLIHRATEFQRKKDSHGQCVQYGKNSYVIQKQG</sequence>
<comment type="caution">
    <text evidence="2">The sequence shown here is derived from an EMBL/GenBank/DDBJ whole genome shotgun (WGS) entry which is preliminary data.</text>
</comment>
<name>A0A9Q3KE64_9BASI</name>
<dbReference type="AlphaFoldDB" id="A0A9Q3KE64"/>
<feature type="region of interest" description="Disordered" evidence="1">
    <location>
        <begin position="1"/>
        <end position="31"/>
    </location>
</feature>
<organism evidence="2 3">
    <name type="scientific">Austropuccinia psidii MF-1</name>
    <dbReference type="NCBI Taxonomy" id="1389203"/>
    <lineage>
        <taxon>Eukaryota</taxon>
        <taxon>Fungi</taxon>
        <taxon>Dikarya</taxon>
        <taxon>Basidiomycota</taxon>
        <taxon>Pucciniomycotina</taxon>
        <taxon>Pucciniomycetes</taxon>
        <taxon>Pucciniales</taxon>
        <taxon>Sphaerophragmiaceae</taxon>
        <taxon>Austropuccinia</taxon>
    </lineage>
</organism>
<keyword evidence="3" id="KW-1185">Reference proteome</keyword>
<gene>
    <name evidence="2" type="ORF">O181_118967</name>
</gene>
<proteinExistence type="predicted"/>
<reference evidence="2" key="1">
    <citation type="submission" date="2021-03" db="EMBL/GenBank/DDBJ databases">
        <title>Draft genome sequence of rust myrtle Austropuccinia psidii MF-1, a brazilian biotype.</title>
        <authorList>
            <person name="Quecine M.C."/>
            <person name="Pachon D.M.R."/>
            <person name="Bonatelli M.L."/>
            <person name="Correr F.H."/>
            <person name="Franceschini L.M."/>
            <person name="Leite T.F."/>
            <person name="Margarido G.R.A."/>
            <person name="Almeida C.A."/>
            <person name="Ferrarezi J.A."/>
            <person name="Labate C.A."/>
        </authorList>
    </citation>
    <scope>NUCLEOTIDE SEQUENCE</scope>
    <source>
        <strain evidence="2">MF-1</strain>
    </source>
</reference>